<gene>
    <name evidence="1" type="ORF">SRAA_1878</name>
</gene>
<accession>A0A060NJJ0</accession>
<dbReference type="SUPFAM" id="SSF51905">
    <property type="entry name" value="FAD/NAD(P)-binding domain"/>
    <property type="match status" value="1"/>
</dbReference>
<dbReference type="InterPro" id="IPR036188">
    <property type="entry name" value="FAD/NAD-bd_sf"/>
</dbReference>
<dbReference type="STRING" id="1458425.SRAA_1878"/>
<name>A0A060NJJ0_9BURK</name>
<evidence type="ECO:0000313" key="2">
    <source>
        <dbReference type="Proteomes" id="UP000067461"/>
    </source>
</evidence>
<organism evidence="1 2">
    <name type="scientific">Serpentinimonas raichei</name>
    <dbReference type="NCBI Taxonomy" id="1458425"/>
    <lineage>
        <taxon>Bacteria</taxon>
        <taxon>Pseudomonadati</taxon>
        <taxon>Pseudomonadota</taxon>
        <taxon>Betaproteobacteria</taxon>
        <taxon>Burkholderiales</taxon>
        <taxon>Comamonadaceae</taxon>
        <taxon>Serpentinimonas</taxon>
    </lineage>
</organism>
<dbReference type="Gene3D" id="3.50.50.60">
    <property type="entry name" value="FAD/NAD(P)-binding domain"/>
    <property type="match status" value="1"/>
</dbReference>
<dbReference type="KEGG" id="cbaa:SRAA_1878"/>
<evidence type="ECO:0000313" key="1">
    <source>
        <dbReference type="EMBL" id="BAO81732.1"/>
    </source>
</evidence>
<dbReference type="EMBL" id="AP014568">
    <property type="protein sequence ID" value="BAO81732.1"/>
    <property type="molecule type" value="Genomic_DNA"/>
</dbReference>
<dbReference type="AlphaFoldDB" id="A0A060NJJ0"/>
<dbReference type="HOGENOM" id="CLU_2521853_0_0_4"/>
<keyword evidence="1" id="KW-0670">Pyruvate</keyword>
<protein>
    <submittedName>
        <fullName evidence="1">Pyruvate/2-oxoglutarate dehydrogenase complex, dihydrolipoamide dehydrogenase E3 component, and related enzymes</fullName>
    </submittedName>
</protein>
<proteinExistence type="predicted"/>
<reference evidence="1 2" key="1">
    <citation type="journal article" date="2014" name="Nat. Commun.">
        <title>Physiological and genomic features of highly alkaliphilic hydrogen-utilizing Betaproteobacteria from a continental serpentinizing site.</title>
        <authorList>
            <person name="Suzuki S."/>
            <person name="Kuenen J.G."/>
            <person name="Schipper K."/>
            <person name="van der Velde S."/>
            <person name="Ishii S."/>
            <person name="Wu A."/>
            <person name="Sorokin D.Y."/>
            <person name="Tenney A."/>
            <person name="Meng X.Y."/>
            <person name="Morrill P.L."/>
            <person name="Kamagata Y."/>
            <person name="Muyzer G."/>
            <person name="Nealson K.H."/>
        </authorList>
    </citation>
    <scope>NUCLEOTIDE SEQUENCE [LARGE SCALE GENOMIC DNA]</scope>
    <source>
        <strain evidence="1 2">A1</strain>
    </source>
</reference>
<keyword evidence="2" id="KW-1185">Reference proteome</keyword>
<dbReference type="Proteomes" id="UP000067461">
    <property type="component" value="Chromosome"/>
</dbReference>
<sequence>MNPYDFDLFVIGGGSGGVRVALAEAHGQAGLDGTCVNAGCIPKKLYGYTAHYAAAQRESQVQRCLLGPQATGSAATPEAQPAAG</sequence>